<proteinExistence type="predicted"/>
<organism evidence="1 2">
    <name type="scientific">Gulo gulo</name>
    <name type="common">Wolverine</name>
    <name type="synonym">Gluton</name>
    <dbReference type="NCBI Taxonomy" id="48420"/>
    <lineage>
        <taxon>Eukaryota</taxon>
        <taxon>Metazoa</taxon>
        <taxon>Chordata</taxon>
        <taxon>Craniata</taxon>
        <taxon>Vertebrata</taxon>
        <taxon>Euteleostomi</taxon>
        <taxon>Mammalia</taxon>
        <taxon>Eutheria</taxon>
        <taxon>Laurasiatheria</taxon>
        <taxon>Carnivora</taxon>
        <taxon>Caniformia</taxon>
        <taxon>Musteloidea</taxon>
        <taxon>Mustelidae</taxon>
        <taxon>Guloninae</taxon>
        <taxon>Gulo</taxon>
    </lineage>
</organism>
<reference evidence="1 2" key="1">
    <citation type="submission" date="2018-10" db="EMBL/GenBank/DDBJ databases">
        <authorList>
            <person name="Ekblom R."/>
            <person name="Jareborg N."/>
        </authorList>
    </citation>
    <scope>NUCLEOTIDE SEQUENCE [LARGE SCALE GENOMIC DNA]</scope>
    <source>
        <tissue evidence="1">Muscle</tissue>
    </source>
</reference>
<evidence type="ECO:0000313" key="1">
    <source>
        <dbReference type="EMBL" id="VCX37255.1"/>
    </source>
</evidence>
<gene>
    <name evidence="1" type="ORF">BN2614_LOCUS1</name>
</gene>
<accession>A0A9X9Q6Z5</accession>
<comment type="caution">
    <text evidence="1">The sequence shown here is derived from an EMBL/GenBank/DDBJ whole genome shotgun (WGS) entry which is preliminary data.</text>
</comment>
<sequence>MKLTVFKSKPSSFPSHKEFQNAMADLLNYSPPHCLQHSAALVTSYVVWQRAKGITIAQSKEHAEQ</sequence>
<dbReference type="EMBL" id="CYRY02043105">
    <property type="protein sequence ID" value="VCX37255.1"/>
    <property type="molecule type" value="Genomic_DNA"/>
</dbReference>
<protein>
    <submittedName>
        <fullName evidence="1">Uncharacterized protein</fullName>
    </submittedName>
</protein>
<name>A0A9X9Q6Z5_GULGU</name>
<dbReference type="Proteomes" id="UP000269945">
    <property type="component" value="Unassembled WGS sequence"/>
</dbReference>
<keyword evidence="2" id="KW-1185">Reference proteome</keyword>
<evidence type="ECO:0000313" key="2">
    <source>
        <dbReference type="Proteomes" id="UP000269945"/>
    </source>
</evidence>
<dbReference type="AlphaFoldDB" id="A0A9X9Q6Z5"/>